<protein>
    <recommendedName>
        <fullName evidence="4">Secreted protein</fullName>
    </recommendedName>
</protein>
<proteinExistence type="predicted"/>
<dbReference type="AlphaFoldDB" id="A0A4Y2FK45"/>
<dbReference type="Proteomes" id="UP000499080">
    <property type="component" value="Unassembled WGS sequence"/>
</dbReference>
<evidence type="ECO:0000256" key="1">
    <source>
        <dbReference type="SAM" id="SignalP"/>
    </source>
</evidence>
<comment type="caution">
    <text evidence="2">The sequence shown here is derived from an EMBL/GenBank/DDBJ whole genome shotgun (WGS) entry which is preliminary data.</text>
</comment>
<gene>
    <name evidence="2" type="ORF">AVEN_234034_1</name>
</gene>
<accession>A0A4Y2FK45</accession>
<organism evidence="2 3">
    <name type="scientific">Araneus ventricosus</name>
    <name type="common">Orbweaver spider</name>
    <name type="synonym">Epeira ventricosa</name>
    <dbReference type="NCBI Taxonomy" id="182803"/>
    <lineage>
        <taxon>Eukaryota</taxon>
        <taxon>Metazoa</taxon>
        <taxon>Ecdysozoa</taxon>
        <taxon>Arthropoda</taxon>
        <taxon>Chelicerata</taxon>
        <taxon>Arachnida</taxon>
        <taxon>Araneae</taxon>
        <taxon>Araneomorphae</taxon>
        <taxon>Entelegynae</taxon>
        <taxon>Araneoidea</taxon>
        <taxon>Araneidae</taxon>
        <taxon>Araneus</taxon>
    </lineage>
</organism>
<evidence type="ECO:0008006" key="4">
    <source>
        <dbReference type="Google" id="ProtNLM"/>
    </source>
</evidence>
<feature type="chain" id="PRO_5021186835" description="Secreted protein" evidence="1">
    <location>
        <begin position="20"/>
        <end position="94"/>
    </location>
</feature>
<sequence>MRLLYLRIFFLCSLDSTVLNFIDRTVAVTRGVIIGSSQNWCRCKCLEENIPNKPSPRDISIDTSFVKIGVHGNVSRRIFRMNHLLETFPSTPVL</sequence>
<evidence type="ECO:0000313" key="3">
    <source>
        <dbReference type="Proteomes" id="UP000499080"/>
    </source>
</evidence>
<reference evidence="2 3" key="1">
    <citation type="journal article" date="2019" name="Sci. Rep.">
        <title>Orb-weaving spider Araneus ventricosus genome elucidates the spidroin gene catalogue.</title>
        <authorList>
            <person name="Kono N."/>
            <person name="Nakamura H."/>
            <person name="Ohtoshi R."/>
            <person name="Moran D.A.P."/>
            <person name="Shinohara A."/>
            <person name="Yoshida Y."/>
            <person name="Fujiwara M."/>
            <person name="Mori M."/>
            <person name="Tomita M."/>
            <person name="Arakawa K."/>
        </authorList>
    </citation>
    <scope>NUCLEOTIDE SEQUENCE [LARGE SCALE GENOMIC DNA]</scope>
</reference>
<evidence type="ECO:0000313" key="2">
    <source>
        <dbReference type="EMBL" id="GBM40898.1"/>
    </source>
</evidence>
<feature type="signal peptide" evidence="1">
    <location>
        <begin position="1"/>
        <end position="19"/>
    </location>
</feature>
<keyword evidence="1" id="KW-0732">Signal</keyword>
<name>A0A4Y2FK45_ARAVE</name>
<keyword evidence="3" id="KW-1185">Reference proteome</keyword>
<dbReference type="EMBL" id="BGPR01000947">
    <property type="protein sequence ID" value="GBM40898.1"/>
    <property type="molecule type" value="Genomic_DNA"/>
</dbReference>